<sequence length="288" mass="32236">MSVVPNGNPLRSANHPISHHEILNKLHRELSQGEGEQSLEWELVDIAVAERIGQKLDRTLENRNIRFTFDACTKTLRLVTMVSDIHECHIPWLSFSFGELRANGLLTTPEFRSISIHSIDRPNLKLIGFTGFLGQYTSSRKEPDAHIIPLSLDMPTVVVESGWSESRAQLQRDRDLWLIGGRVNVVIVIKWVKNSSNEVAGDIAVFDLDSQGAVRCLQQQIIFPEPPPSIADAQQIRLTRGQIFGSSLPPGQNAAQILPLELSELRYQARASLRRMGLTPQGNVGREE</sequence>
<proteinExistence type="predicted"/>
<dbReference type="GeneID" id="39598088"/>
<keyword evidence="2" id="KW-1185">Reference proteome</keyword>
<dbReference type="RefSeq" id="XP_028487558.1">
    <property type="nucleotide sequence ID" value="XM_028628811.1"/>
</dbReference>
<gene>
    <name evidence="1" type="ORF">C8Q69DRAFT_442092</name>
</gene>
<protein>
    <submittedName>
        <fullName evidence="1">Uncharacterized protein</fullName>
    </submittedName>
</protein>
<dbReference type="VEuPathDB" id="FungiDB:C8Q69DRAFT_442092"/>
<organism evidence="1 2">
    <name type="scientific">Byssochlamys spectabilis</name>
    <name type="common">Paecilomyces variotii</name>
    <dbReference type="NCBI Taxonomy" id="264951"/>
    <lineage>
        <taxon>Eukaryota</taxon>
        <taxon>Fungi</taxon>
        <taxon>Dikarya</taxon>
        <taxon>Ascomycota</taxon>
        <taxon>Pezizomycotina</taxon>
        <taxon>Eurotiomycetes</taxon>
        <taxon>Eurotiomycetidae</taxon>
        <taxon>Eurotiales</taxon>
        <taxon>Thermoascaceae</taxon>
        <taxon>Paecilomyces</taxon>
    </lineage>
</organism>
<reference evidence="1 2" key="1">
    <citation type="journal article" date="2018" name="Front. Microbiol.">
        <title>Genomic and genetic insights into a cosmopolitan fungus, Paecilomyces variotii (Eurotiales).</title>
        <authorList>
            <person name="Urquhart A.S."/>
            <person name="Mondo S.J."/>
            <person name="Makela M.R."/>
            <person name="Hane J.K."/>
            <person name="Wiebenga A."/>
            <person name="He G."/>
            <person name="Mihaltcheva S."/>
            <person name="Pangilinan J."/>
            <person name="Lipzen A."/>
            <person name="Barry K."/>
            <person name="de Vries R.P."/>
            <person name="Grigoriev I.V."/>
            <person name="Idnurm A."/>
        </authorList>
    </citation>
    <scope>NUCLEOTIDE SEQUENCE [LARGE SCALE GENOMIC DNA]</scope>
    <source>
        <strain evidence="1 2">CBS 101075</strain>
    </source>
</reference>
<evidence type="ECO:0000313" key="1">
    <source>
        <dbReference type="EMBL" id="RWQ97913.1"/>
    </source>
</evidence>
<dbReference type="AlphaFoldDB" id="A0A443I1I1"/>
<name>A0A443I1I1_BYSSP</name>
<dbReference type="STRING" id="264951.A0A443I1I1"/>
<evidence type="ECO:0000313" key="2">
    <source>
        <dbReference type="Proteomes" id="UP000283841"/>
    </source>
</evidence>
<dbReference type="Proteomes" id="UP000283841">
    <property type="component" value="Unassembled WGS sequence"/>
</dbReference>
<comment type="caution">
    <text evidence="1">The sequence shown here is derived from an EMBL/GenBank/DDBJ whole genome shotgun (WGS) entry which is preliminary data.</text>
</comment>
<accession>A0A443I1I1</accession>
<dbReference type="EMBL" id="RCNU01000002">
    <property type="protein sequence ID" value="RWQ97913.1"/>
    <property type="molecule type" value="Genomic_DNA"/>
</dbReference>